<keyword evidence="3" id="KW-1185">Reference proteome</keyword>
<protein>
    <submittedName>
        <fullName evidence="2">Rod-binding protein</fullName>
    </submittedName>
</protein>
<dbReference type="Pfam" id="PF10135">
    <property type="entry name" value="Rod-binding"/>
    <property type="match status" value="1"/>
</dbReference>
<accession>A0AAE9ZEW0</accession>
<dbReference type="EMBL" id="CP118166">
    <property type="protein sequence ID" value="WDI31548.1"/>
    <property type="molecule type" value="Genomic_DNA"/>
</dbReference>
<dbReference type="Proteomes" id="UP001214043">
    <property type="component" value="Chromosome"/>
</dbReference>
<sequence>MDIAALPAIMNAASLKDANETAPEATRRDEEIRAKAKEFEAVFIAEMLSHAGLDKAVSENSGHGGEAFSRMLVEAYAEQLADKGGFGLADQIYRQLKGQSS</sequence>
<evidence type="ECO:0000313" key="3">
    <source>
        <dbReference type="Proteomes" id="UP001214043"/>
    </source>
</evidence>
<evidence type="ECO:0000313" key="2">
    <source>
        <dbReference type="EMBL" id="WDI31548.1"/>
    </source>
</evidence>
<evidence type="ECO:0000259" key="1">
    <source>
        <dbReference type="Pfam" id="PF10135"/>
    </source>
</evidence>
<name>A0AAE9ZEW0_9PROT</name>
<reference evidence="2" key="1">
    <citation type="submission" date="2023-02" db="EMBL/GenBank/DDBJ databases">
        <title>Genome sequence of Hyphococcus flavus.</title>
        <authorList>
            <person name="Rong J.-C."/>
            <person name="Zhao Q."/>
            <person name="Yi M."/>
            <person name="Wu J.-Y."/>
        </authorList>
    </citation>
    <scope>NUCLEOTIDE SEQUENCE</scope>
    <source>
        <strain evidence="2">MCCC 1K03223</strain>
    </source>
</reference>
<organism evidence="2 3">
    <name type="scientific">Hyphococcus flavus</name>
    <dbReference type="NCBI Taxonomy" id="1866326"/>
    <lineage>
        <taxon>Bacteria</taxon>
        <taxon>Pseudomonadati</taxon>
        <taxon>Pseudomonadota</taxon>
        <taxon>Alphaproteobacteria</taxon>
        <taxon>Parvularculales</taxon>
        <taxon>Parvularculaceae</taxon>
        <taxon>Hyphococcus</taxon>
    </lineage>
</organism>
<dbReference type="AlphaFoldDB" id="A0AAE9ZEW0"/>
<gene>
    <name evidence="2" type="ORF">PUV54_16475</name>
</gene>
<proteinExistence type="predicted"/>
<dbReference type="KEGG" id="hfl:PUV54_16475"/>
<dbReference type="RefSeq" id="WP_274493436.1">
    <property type="nucleotide sequence ID" value="NZ_CP118166.1"/>
</dbReference>
<dbReference type="InterPro" id="IPR019301">
    <property type="entry name" value="Flagellar_prot_FlgJ_N"/>
</dbReference>
<feature type="domain" description="Flagellar protein FlgJ N-terminal" evidence="1">
    <location>
        <begin position="60"/>
        <end position="95"/>
    </location>
</feature>